<feature type="transmembrane region" description="Helical" evidence="1">
    <location>
        <begin position="75"/>
        <end position="98"/>
    </location>
</feature>
<gene>
    <name evidence="3" type="ORF">OVY01_21965</name>
</gene>
<keyword evidence="1" id="KW-0812">Transmembrane</keyword>
<dbReference type="PANTHER" id="PTHR23028">
    <property type="entry name" value="ACETYLTRANSFERASE"/>
    <property type="match status" value="1"/>
</dbReference>
<feature type="transmembrane region" description="Helical" evidence="1">
    <location>
        <begin position="225"/>
        <end position="246"/>
    </location>
</feature>
<dbReference type="GO" id="GO:0016746">
    <property type="term" value="F:acyltransferase activity"/>
    <property type="evidence" value="ECO:0007669"/>
    <property type="project" value="UniProtKB-KW"/>
</dbReference>
<accession>A0ABT3ZTD2</accession>
<keyword evidence="1" id="KW-1133">Transmembrane helix</keyword>
<keyword evidence="3" id="KW-0808">Transferase</keyword>
<dbReference type="PANTHER" id="PTHR23028:SF134">
    <property type="entry name" value="PUTATIVE (AFU_ORTHOLOGUE AFUA_4G08520)-RELATED"/>
    <property type="match status" value="1"/>
</dbReference>
<proteinExistence type="predicted"/>
<name>A0ABT3ZTD2_9BURK</name>
<evidence type="ECO:0000313" key="3">
    <source>
        <dbReference type="EMBL" id="MCY0389811.1"/>
    </source>
</evidence>
<keyword evidence="3" id="KW-0012">Acyltransferase</keyword>
<keyword evidence="4" id="KW-1185">Reference proteome</keyword>
<feature type="transmembrane region" description="Helical" evidence="1">
    <location>
        <begin position="137"/>
        <end position="154"/>
    </location>
</feature>
<sequence>MNHKKYIFLDGLRGIAALLVVILHTGKFWGWQPAHGYLAVDLFFLLSGFVIAYAYEGKLSAGLINKRQFVSIRLVRLYPIFFLSLIFSAAIAAGRAILAHYADLLTIPQISVSFILNVFFIPSPIKNNEILFPLNGLYWSLFYELLVNIIYAIVRPVLSTKLLLAIIMGAAFIVFGVATVHGDMNIGFNNDFASVVAAFGRSIFGIFLGVLMFRKKSFFLDYINNVLHVTIKPAFAFLGIVAIMIMPDFSSLNALSDVLAVIFFFPLLVLHCIEGTTKRWGRAMLILGAASYPAYVLQAPFAALAYFGIGKGVVEKHAPFYGMVFLFFLIIASVALEKKFDIPLRQWFSARYIKKSNNSKRTDEQSSS</sequence>
<dbReference type="EMBL" id="JAPMXC010000012">
    <property type="protein sequence ID" value="MCY0389811.1"/>
    <property type="molecule type" value="Genomic_DNA"/>
</dbReference>
<feature type="transmembrane region" description="Helical" evidence="1">
    <location>
        <begin position="192"/>
        <end position="213"/>
    </location>
</feature>
<organism evidence="3 4">
    <name type="scientific">Robbsia betulipollinis</name>
    <dbReference type="NCBI Taxonomy" id="2981849"/>
    <lineage>
        <taxon>Bacteria</taxon>
        <taxon>Pseudomonadati</taxon>
        <taxon>Pseudomonadota</taxon>
        <taxon>Betaproteobacteria</taxon>
        <taxon>Burkholderiales</taxon>
        <taxon>Burkholderiaceae</taxon>
        <taxon>Robbsia</taxon>
    </lineage>
</organism>
<evidence type="ECO:0000313" key="4">
    <source>
        <dbReference type="Proteomes" id="UP001082899"/>
    </source>
</evidence>
<feature type="transmembrane region" description="Helical" evidence="1">
    <location>
        <begin position="161"/>
        <end position="180"/>
    </location>
</feature>
<reference evidence="3" key="1">
    <citation type="submission" date="2022-11" db="EMBL/GenBank/DDBJ databases">
        <title>Robbsia betulipollinis sp. nov., isolated from pollen of birch (Betula pendula).</title>
        <authorList>
            <person name="Shi H."/>
            <person name="Ambika Manirajan B."/>
            <person name="Ratering S."/>
            <person name="Geissler-Plaum R."/>
            <person name="Schnell S."/>
        </authorList>
    </citation>
    <scope>NUCLEOTIDE SEQUENCE</scope>
    <source>
        <strain evidence="3">Bb-Pol-6</strain>
    </source>
</reference>
<feature type="transmembrane region" description="Helical" evidence="1">
    <location>
        <begin position="252"/>
        <end position="273"/>
    </location>
</feature>
<feature type="transmembrane region" description="Helical" evidence="1">
    <location>
        <begin position="6"/>
        <end position="24"/>
    </location>
</feature>
<feature type="transmembrane region" description="Helical" evidence="1">
    <location>
        <begin position="36"/>
        <end position="55"/>
    </location>
</feature>
<dbReference type="Proteomes" id="UP001082899">
    <property type="component" value="Unassembled WGS sequence"/>
</dbReference>
<dbReference type="InterPro" id="IPR002656">
    <property type="entry name" value="Acyl_transf_3_dom"/>
</dbReference>
<evidence type="ECO:0000256" key="1">
    <source>
        <dbReference type="SAM" id="Phobius"/>
    </source>
</evidence>
<evidence type="ECO:0000259" key="2">
    <source>
        <dbReference type="Pfam" id="PF01757"/>
    </source>
</evidence>
<dbReference type="InterPro" id="IPR050879">
    <property type="entry name" value="Acyltransferase_3"/>
</dbReference>
<keyword evidence="1" id="KW-0472">Membrane</keyword>
<feature type="transmembrane region" description="Helical" evidence="1">
    <location>
        <begin position="285"/>
        <end position="306"/>
    </location>
</feature>
<feature type="transmembrane region" description="Helical" evidence="1">
    <location>
        <begin position="318"/>
        <end position="336"/>
    </location>
</feature>
<comment type="caution">
    <text evidence="3">The sequence shown here is derived from an EMBL/GenBank/DDBJ whole genome shotgun (WGS) entry which is preliminary data.</text>
</comment>
<feature type="domain" description="Acyltransferase 3" evidence="2">
    <location>
        <begin position="7"/>
        <end position="332"/>
    </location>
</feature>
<dbReference type="Pfam" id="PF01757">
    <property type="entry name" value="Acyl_transf_3"/>
    <property type="match status" value="1"/>
</dbReference>
<protein>
    <submittedName>
        <fullName evidence="3">Acyltransferase</fullName>
    </submittedName>
</protein>
<dbReference type="RefSeq" id="WP_267849746.1">
    <property type="nucleotide sequence ID" value="NZ_JAPMXC010000012.1"/>
</dbReference>